<dbReference type="EMBL" id="CP071839">
    <property type="protein sequence ID" value="QTE01322.1"/>
    <property type="molecule type" value="Genomic_DNA"/>
</dbReference>
<dbReference type="InterPro" id="IPR011527">
    <property type="entry name" value="ABC1_TM_dom"/>
</dbReference>
<dbReference type="GO" id="GO:0005524">
    <property type="term" value="F:ATP binding"/>
    <property type="evidence" value="ECO:0007669"/>
    <property type="project" value="UniProtKB-KW"/>
</dbReference>
<dbReference type="EC" id="3.6.3.-" evidence="10"/>
<evidence type="ECO:0000256" key="1">
    <source>
        <dbReference type="ARBA" id="ARBA00004651"/>
    </source>
</evidence>
<reference evidence="10 11" key="1">
    <citation type="submission" date="2021-03" db="EMBL/GenBank/DDBJ databases">
        <title>Complete genome sequence of Streptomyces cyanogenus S136, producer of anticancer angucycline landomycin A.</title>
        <authorList>
            <person name="Hrab P."/>
            <person name="Ruckert C."/>
            <person name="Busche T."/>
            <person name="Ostash I."/>
            <person name="Kalinowski J."/>
            <person name="Fedorenko V."/>
            <person name="Yushchuk O."/>
            <person name="Ostash B."/>
        </authorList>
    </citation>
    <scope>NUCLEOTIDE SEQUENCE [LARGE SCALE GENOMIC DNA]</scope>
    <source>
        <strain evidence="10 11">S136</strain>
    </source>
</reference>
<keyword evidence="6 7" id="KW-0472">Membrane</keyword>
<evidence type="ECO:0000259" key="9">
    <source>
        <dbReference type="PROSITE" id="PS50929"/>
    </source>
</evidence>
<dbReference type="PANTHER" id="PTHR43394:SF1">
    <property type="entry name" value="ATP-BINDING CASSETTE SUB-FAMILY B MEMBER 10, MITOCHONDRIAL"/>
    <property type="match status" value="1"/>
</dbReference>
<evidence type="ECO:0000256" key="5">
    <source>
        <dbReference type="ARBA" id="ARBA00022989"/>
    </source>
</evidence>
<dbReference type="SUPFAM" id="SSF52540">
    <property type="entry name" value="P-loop containing nucleoside triphosphate hydrolases"/>
    <property type="match status" value="1"/>
</dbReference>
<evidence type="ECO:0000256" key="4">
    <source>
        <dbReference type="ARBA" id="ARBA00022840"/>
    </source>
</evidence>
<feature type="transmembrane region" description="Helical" evidence="7">
    <location>
        <begin position="79"/>
        <end position="96"/>
    </location>
</feature>
<dbReference type="PANTHER" id="PTHR43394">
    <property type="entry name" value="ATP-DEPENDENT PERMEASE MDL1, MITOCHONDRIAL"/>
    <property type="match status" value="1"/>
</dbReference>
<keyword evidence="3" id="KW-0547">Nucleotide-binding</keyword>
<keyword evidence="4 10" id="KW-0067">ATP-binding</keyword>
<feature type="transmembrane region" description="Helical" evidence="7">
    <location>
        <begin position="179"/>
        <end position="198"/>
    </location>
</feature>
<keyword evidence="5 7" id="KW-1133">Transmembrane helix</keyword>
<evidence type="ECO:0000256" key="2">
    <source>
        <dbReference type="ARBA" id="ARBA00022692"/>
    </source>
</evidence>
<dbReference type="Gene3D" id="1.20.1560.10">
    <property type="entry name" value="ABC transporter type 1, transmembrane domain"/>
    <property type="match status" value="1"/>
</dbReference>
<evidence type="ECO:0000256" key="6">
    <source>
        <dbReference type="ARBA" id="ARBA00023136"/>
    </source>
</evidence>
<gene>
    <name evidence="10" type="ORF">S1361_28610</name>
</gene>
<dbReference type="PROSITE" id="PS50929">
    <property type="entry name" value="ABC_TM1F"/>
    <property type="match status" value="1"/>
</dbReference>
<organism evidence="10 11">
    <name type="scientific">Streptomyces cyanogenus</name>
    <dbReference type="NCBI Taxonomy" id="80860"/>
    <lineage>
        <taxon>Bacteria</taxon>
        <taxon>Bacillati</taxon>
        <taxon>Actinomycetota</taxon>
        <taxon>Actinomycetes</taxon>
        <taxon>Kitasatosporales</taxon>
        <taxon>Streptomycetaceae</taxon>
        <taxon>Streptomyces</taxon>
    </lineage>
</organism>
<protein>
    <submittedName>
        <fullName evidence="10">Multidrug export ATP-binding/permease protein</fullName>
        <ecNumber evidence="10">3.6.3.-</ecNumber>
    </submittedName>
</protein>
<dbReference type="SUPFAM" id="SSF90123">
    <property type="entry name" value="ABC transporter transmembrane region"/>
    <property type="match status" value="1"/>
</dbReference>
<dbReference type="SMART" id="SM00382">
    <property type="entry name" value="AAA"/>
    <property type="match status" value="1"/>
</dbReference>
<feature type="transmembrane region" description="Helical" evidence="7">
    <location>
        <begin position="152"/>
        <end position="173"/>
    </location>
</feature>
<dbReference type="PROSITE" id="PS00211">
    <property type="entry name" value="ABC_TRANSPORTER_1"/>
    <property type="match status" value="1"/>
</dbReference>
<dbReference type="InterPro" id="IPR039421">
    <property type="entry name" value="Type_1_exporter"/>
</dbReference>
<dbReference type="InterPro" id="IPR003439">
    <property type="entry name" value="ABC_transporter-like_ATP-bd"/>
</dbReference>
<evidence type="ECO:0000313" key="11">
    <source>
        <dbReference type="Proteomes" id="UP000663908"/>
    </source>
</evidence>
<feature type="domain" description="ABC transporter" evidence="8">
    <location>
        <begin position="359"/>
        <end position="609"/>
    </location>
</feature>
<keyword evidence="2 7" id="KW-0812">Transmembrane</keyword>
<feature type="domain" description="ABC transmembrane type-1" evidence="9">
    <location>
        <begin position="29"/>
        <end position="325"/>
    </location>
</feature>
<dbReference type="InterPro" id="IPR027417">
    <property type="entry name" value="P-loop_NTPase"/>
</dbReference>
<evidence type="ECO:0000256" key="3">
    <source>
        <dbReference type="ARBA" id="ARBA00022741"/>
    </source>
</evidence>
<accession>A0ABX7TXJ0</accession>
<keyword evidence="10" id="KW-0378">Hydrolase</keyword>
<dbReference type="RefSeq" id="WP_208034782.1">
    <property type="nucleotide sequence ID" value="NZ_CP071839.1"/>
</dbReference>
<name>A0ABX7TXJ0_STRCY</name>
<dbReference type="Gene3D" id="3.40.50.300">
    <property type="entry name" value="P-loop containing nucleotide triphosphate hydrolases"/>
    <property type="match status" value="1"/>
</dbReference>
<dbReference type="PROSITE" id="PS50893">
    <property type="entry name" value="ABC_TRANSPORTER_2"/>
    <property type="match status" value="1"/>
</dbReference>
<dbReference type="GO" id="GO:0016787">
    <property type="term" value="F:hydrolase activity"/>
    <property type="evidence" value="ECO:0007669"/>
    <property type="project" value="UniProtKB-KW"/>
</dbReference>
<evidence type="ECO:0000256" key="7">
    <source>
        <dbReference type="SAM" id="Phobius"/>
    </source>
</evidence>
<dbReference type="Pfam" id="PF00005">
    <property type="entry name" value="ABC_tran"/>
    <property type="match status" value="1"/>
</dbReference>
<proteinExistence type="predicted"/>
<dbReference type="InterPro" id="IPR017871">
    <property type="entry name" value="ABC_transporter-like_CS"/>
</dbReference>
<comment type="subcellular location">
    <subcellularLocation>
        <location evidence="1">Cell membrane</location>
        <topology evidence="1">Multi-pass membrane protein</topology>
    </subcellularLocation>
</comment>
<feature type="transmembrane region" description="Helical" evidence="7">
    <location>
        <begin position="270"/>
        <end position="287"/>
    </location>
</feature>
<sequence>MHNGPGEMVRRGLEALRLTWQAGPVTASLYLLITVAEGTLPAAVALLTKWLIDGIQLGAAGSADAPDKPAAPGLTPLQAVVWIGVLSAVLAALPPLREFWKSRLQRGVSLLVQYRLYSAVSRLQGLARFERPEFLDRLRMAQQAATTAPEQVVASCFGLLQAGLTVSSFLGVLVSISPLMAVVTVAAVVPALFVQLSMSRQLSDMMWEMSPRSRRQLFYQRMLFDLDAVKETRLFGTGRFLLERMRVETEEINRAEEALDRRTVVRHGPLSVLGALVAAGGLVWIVVEATEGRLSIGDVAAFIAAVAGVQGSLGGAVADATSAYQALLLFGHYRDVIRAEPDLPEPARPRGLARLRHGIHLEDVWFRYTDEGPWVLRGVTLTIPFGGSLALVGLNGAGKSTLVKLLCRMYDPTKGRILWDGVDIREVAVADLRERITAVFQDFTAYDLTVQENIGIGDVRVLDDLGKVRAAAEQAGIHPVVEKLPRGYRSMLSRIFYQEGESGESEHGVTLSGGQWQRIALARAFVRTGRDLLILDEPSSGLDPAAEREVHDSLRDYRSDATSVLISHRLGAVRQADRIVVLRHGRVVEEGTHGQLLRKDGEYARLYSLQASSYVDAVGSSE</sequence>
<keyword evidence="11" id="KW-1185">Reference proteome</keyword>
<dbReference type="Proteomes" id="UP000663908">
    <property type="component" value="Chromosome"/>
</dbReference>
<dbReference type="InterPro" id="IPR003593">
    <property type="entry name" value="AAA+_ATPase"/>
</dbReference>
<evidence type="ECO:0000313" key="10">
    <source>
        <dbReference type="EMBL" id="QTE01322.1"/>
    </source>
</evidence>
<evidence type="ECO:0000259" key="8">
    <source>
        <dbReference type="PROSITE" id="PS50893"/>
    </source>
</evidence>
<dbReference type="InterPro" id="IPR036640">
    <property type="entry name" value="ABC1_TM_sf"/>
</dbReference>